<feature type="compositionally biased region" description="Basic and acidic residues" evidence="1">
    <location>
        <begin position="180"/>
        <end position="197"/>
    </location>
</feature>
<name>A0A6A6VGB6_9PLEO</name>
<dbReference type="Proteomes" id="UP000799440">
    <property type="component" value="Unassembled WGS sequence"/>
</dbReference>
<protein>
    <submittedName>
        <fullName evidence="2">Uncharacterized protein</fullName>
    </submittedName>
</protein>
<feature type="compositionally biased region" description="Basic residues" evidence="1">
    <location>
        <begin position="109"/>
        <end position="118"/>
    </location>
</feature>
<sequence length="460" mass="50291">MDVLAANDQENLVRNLQAGPQGKPLQTGLKSVHKAPKTPFKVPLNDENAVTKGGKSAFKPVKTTENAFVTPAGPRTRAPLGMKTTNAKTKAFLTPGPLSASAKTQKLSPRLRRPKVKVHQPEAQAEEEDDVPEVEYMPPKEVPLPDNLDEDMPPINWDFPMFKGANMTRGYHSVYHNPVEDDGRTKGEREFEESLARDKKKASNQFDKLFASIMEQEDAEAKRYLGIEDEPAKKPEPKEPATKKMPPTPSTLRARSAAAALNQVKVPKPRPASATVAPKPRFTSSLAASRVPARPAINPSATRNAAATAASRSTIGYAQGRAVSNTTRKPLSSLSRPQINSTLSRRPPTATSTTSSASTRSRTTTPTTALPARPRTRTPFSRSSSISTTATLVAPSTQEDPEPRPRRTAADIEREMALLALQEDDDENENAWMNNFRNQLEGDGLDDEYDGFQLRLPEGF</sequence>
<organism evidence="2 3">
    <name type="scientific">Sporormia fimetaria CBS 119925</name>
    <dbReference type="NCBI Taxonomy" id="1340428"/>
    <lineage>
        <taxon>Eukaryota</taxon>
        <taxon>Fungi</taxon>
        <taxon>Dikarya</taxon>
        <taxon>Ascomycota</taxon>
        <taxon>Pezizomycotina</taxon>
        <taxon>Dothideomycetes</taxon>
        <taxon>Pleosporomycetidae</taxon>
        <taxon>Pleosporales</taxon>
        <taxon>Sporormiaceae</taxon>
        <taxon>Sporormia</taxon>
    </lineage>
</organism>
<feature type="compositionally biased region" description="Low complexity" evidence="1">
    <location>
        <begin position="341"/>
        <end position="391"/>
    </location>
</feature>
<feature type="compositionally biased region" description="Low complexity" evidence="1">
    <location>
        <begin position="250"/>
        <end position="261"/>
    </location>
</feature>
<proteinExistence type="predicted"/>
<feature type="region of interest" description="Disordered" evidence="1">
    <location>
        <begin position="18"/>
        <end position="54"/>
    </location>
</feature>
<dbReference type="OrthoDB" id="5327145at2759"/>
<keyword evidence="3" id="KW-1185">Reference proteome</keyword>
<evidence type="ECO:0000313" key="2">
    <source>
        <dbReference type="EMBL" id="KAF2749642.1"/>
    </source>
</evidence>
<evidence type="ECO:0000256" key="1">
    <source>
        <dbReference type="SAM" id="MobiDB-lite"/>
    </source>
</evidence>
<gene>
    <name evidence="2" type="ORF">M011DRAFT_397990</name>
</gene>
<feature type="region of interest" description="Disordered" evidence="1">
    <location>
        <begin position="92"/>
        <end position="132"/>
    </location>
</feature>
<feature type="compositionally biased region" description="Low complexity" evidence="1">
    <location>
        <begin position="300"/>
        <end position="314"/>
    </location>
</feature>
<dbReference type="EMBL" id="MU006565">
    <property type="protein sequence ID" value="KAF2749642.1"/>
    <property type="molecule type" value="Genomic_DNA"/>
</dbReference>
<evidence type="ECO:0000313" key="3">
    <source>
        <dbReference type="Proteomes" id="UP000799440"/>
    </source>
</evidence>
<reference evidence="2" key="1">
    <citation type="journal article" date="2020" name="Stud. Mycol.">
        <title>101 Dothideomycetes genomes: a test case for predicting lifestyles and emergence of pathogens.</title>
        <authorList>
            <person name="Haridas S."/>
            <person name="Albert R."/>
            <person name="Binder M."/>
            <person name="Bloem J."/>
            <person name="Labutti K."/>
            <person name="Salamov A."/>
            <person name="Andreopoulos B."/>
            <person name="Baker S."/>
            <person name="Barry K."/>
            <person name="Bills G."/>
            <person name="Bluhm B."/>
            <person name="Cannon C."/>
            <person name="Castanera R."/>
            <person name="Culley D."/>
            <person name="Daum C."/>
            <person name="Ezra D."/>
            <person name="Gonzalez J."/>
            <person name="Henrissat B."/>
            <person name="Kuo A."/>
            <person name="Liang C."/>
            <person name="Lipzen A."/>
            <person name="Lutzoni F."/>
            <person name="Magnuson J."/>
            <person name="Mondo S."/>
            <person name="Nolan M."/>
            <person name="Ohm R."/>
            <person name="Pangilinan J."/>
            <person name="Park H.-J."/>
            <person name="Ramirez L."/>
            <person name="Alfaro M."/>
            <person name="Sun H."/>
            <person name="Tritt A."/>
            <person name="Yoshinaga Y."/>
            <person name="Zwiers L.-H."/>
            <person name="Turgeon B."/>
            <person name="Goodwin S."/>
            <person name="Spatafora J."/>
            <person name="Crous P."/>
            <person name="Grigoriev I."/>
        </authorList>
    </citation>
    <scope>NUCLEOTIDE SEQUENCE</scope>
    <source>
        <strain evidence="2">CBS 119925</strain>
    </source>
</reference>
<feature type="compositionally biased region" description="Basic and acidic residues" evidence="1">
    <location>
        <begin position="221"/>
        <end position="242"/>
    </location>
</feature>
<accession>A0A6A6VGB6</accession>
<feature type="compositionally biased region" description="Polar residues" evidence="1">
    <location>
        <begin position="322"/>
        <end position="340"/>
    </location>
</feature>
<feature type="region of interest" description="Disordered" evidence="1">
    <location>
        <begin position="180"/>
        <end position="201"/>
    </location>
</feature>
<feature type="region of interest" description="Disordered" evidence="1">
    <location>
        <begin position="221"/>
        <end position="407"/>
    </location>
</feature>
<dbReference type="AlphaFoldDB" id="A0A6A6VGB6"/>